<proteinExistence type="predicted"/>
<keyword evidence="2" id="KW-1185">Reference proteome</keyword>
<dbReference type="EMBL" id="BLIY01000007">
    <property type="protein sequence ID" value="GFE53660.1"/>
    <property type="molecule type" value="Genomic_DNA"/>
</dbReference>
<organism evidence="1 2">
    <name type="scientific">Babesia ovis</name>
    <dbReference type="NCBI Taxonomy" id="5869"/>
    <lineage>
        <taxon>Eukaryota</taxon>
        <taxon>Sar</taxon>
        <taxon>Alveolata</taxon>
        <taxon>Apicomplexa</taxon>
        <taxon>Aconoidasida</taxon>
        <taxon>Piroplasmida</taxon>
        <taxon>Babesiidae</taxon>
        <taxon>Babesia</taxon>
    </lineage>
</organism>
<dbReference type="Proteomes" id="UP001057455">
    <property type="component" value="Unassembled WGS sequence"/>
</dbReference>
<dbReference type="AlphaFoldDB" id="A0A9W5TA22"/>
<gene>
    <name evidence="1" type="ORF">BaOVIS_010640</name>
</gene>
<reference evidence="1" key="1">
    <citation type="submission" date="2019-12" db="EMBL/GenBank/DDBJ databases">
        <title>Genome sequence of Babesia ovis.</title>
        <authorList>
            <person name="Yamagishi J."/>
            <person name="Sevinc F."/>
            <person name="Xuan X."/>
        </authorList>
    </citation>
    <scope>NUCLEOTIDE SEQUENCE</scope>
    <source>
        <strain evidence="1">Selcuk</strain>
    </source>
</reference>
<protein>
    <submittedName>
        <fullName evidence="1">Uncharacterized protein</fullName>
    </submittedName>
</protein>
<evidence type="ECO:0000313" key="1">
    <source>
        <dbReference type="EMBL" id="GFE53660.1"/>
    </source>
</evidence>
<name>A0A9W5TA22_BABOV</name>
<dbReference type="OrthoDB" id="366115at2759"/>
<comment type="caution">
    <text evidence="1">The sequence shown here is derived from an EMBL/GenBank/DDBJ whole genome shotgun (WGS) entry which is preliminary data.</text>
</comment>
<sequence>MPSSGSMKKPSFDLSDLRGSTSLSKCKDFLPQLQASNHQLFETISKGGQDHVIDADMHVYHGNHCPEAVTGDGGEIVLDVGVGVFDVNNSSVDDSSLRASGVTTVSLDPSSEVFRKDQQLIIEVESRDHGK</sequence>
<evidence type="ECO:0000313" key="2">
    <source>
        <dbReference type="Proteomes" id="UP001057455"/>
    </source>
</evidence>
<accession>A0A9W5TA22</accession>